<dbReference type="OrthoDB" id="6109at2759"/>
<dbReference type="EMBL" id="JACCJC010000038">
    <property type="protein sequence ID" value="KAF6233417.1"/>
    <property type="molecule type" value="Genomic_DNA"/>
</dbReference>
<evidence type="ECO:0000256" key="3">
    <source>
        <dbReference type="SAM" id="MobiDB-lite"/>
    </source>
</evidence>
<feature type="domain" description="RSE1/DDB1/CPSF1 second beta-propeller" evidence="6">
    <location>
        <begin position="795"/>
        <end position="1070"/>
    </location>
</feature>
<dbReference type="RefSeq" id="XP_037162835.1">
    <property type="nucleotide sequence ID" value="XM_037310249.1"/>
</dbReference>
<feature type="region of interest" description="Disordered" evidence="3">
    <location>
        <begin position="52"/>
        <end position="83"/>
    </location>
</feature>
<evidence type="ECO:0000313" key="7">
    <source>
        <dbReference type="EMBL" id="KAF6233417.1"/>
    </source>
</evidence>
<dbReference type="InterPro" id="IPR015943">
    <property type="entry name" value="WD40/YVTN_repeat-like_dom_sf"/>
</dbReference>
<comment type="caution">
    <text evidence="7">The sequence shown here is derived from an EMBL/GenBank/DDBJ whole genome shotgun (WGS) entry which is preliminary data.</text>
</comment>
<protein>
    <submittedName>
        <fullName evidence="7">Uncharacterized protein</fullName>
    </submittedName>
</protein>
<feature type="region of interest" description="Disordered" evidence="3">
    <location>
        <begin position="984"/>
        <end position="1009"/>
    </location>
</feature>
<name>A0A8H6L2U5_9LECA</name>
<dbReference type="Gene3D" id="2.130.10.10">
    <property type="entry name" value="YVTN repeat-like/Quinoprotein amine dehydrogenase"/>
    <property type="match status" value="2"/>
</dbReference>
<gene>
    <name evidence="7" type="ORF">HO173_008349</name>
</gene>
<evidence type="ECO:0000256" key="2">
    <source>
        <dbReference type="ARBA" id="ARBA00023242"/>
    </source>
</evidence>
<proteinExistence type="predicted"/>
<feature type="domain" description="RSE1/DDB1/CPSF1 second beta-propeller" evidence="6">
    <location>
        <begin position="583"/>
        <end position="681"/>
    </location>
</feature>
<evidence type="ECO:0000259" key="4">
    <source>
        <dbReference type="Pfam" id="PF03178"/>
    </source>
</evidence>
<feature type="domain" description="RSE1/DDB1/CPSF1 C-terminal" evidence="4">
    <location>
        <begin position="1147"/>
        <end position="1483"/>
    </location>
</feature>
<dbReference type="InterPro" id="IPR058543">
    <property type="entry name" value="Beta-prop_RSE1/DDB1/CPSF1_2nd"/>
</dbReference>
<organism evidence="7 8">
    <name type="scientific">Letharia columbiana</name>
    <dbReference type="NCBI Taxonomy" id="112416"/>
    <lineage>
        <taxon>Eukaryota</taxon>
        <taxon>Fungi</taxon>
        <taxon>Dikarya</taxon>
        <taxon>Ascomycota</taxon>
        <taxon>Pezizomycotina</taxon>
        <taxon>Lecanoromycetes</taxon>
        <taxon>OSLEUM clade</taxon>
        <taxon>Lecanoromycetidae</taxon>
        <taxon>Lecanorales</taxon>
        <taxon>Lecanorineae</taxon>
        <taxon>Parmeliaceae</taxon>
        <taxon>Letharia</taxon>
    </lineage>
</organism>
<feature type="region of interest" description="Disordered" evidence="3">
    <location>
        <begin position="208"/>
        <end position="231"/>
    </location>
</feature>
<dbReference type="Pfam" id="PF10433">
    <property type="entry name" value="Beta-prop_RSE1_1st"/>
    <property type="match status" value="1"/>
</dbReference>
<dbReference type="GeneID" id="59290005"/>
<dbReference type="InterPro" id="IPR018846">
    <property type="entry name" value="Beta-prop_RSE1/DDB1/CPSF1_1st"/>
</dbReference>
<dbReference type="GO" id="GO:0003676">
    <property type="term" value="F:nucleic acid binding"/>
    <property type="evidence" value="ECO:0007669"/>
    <property type="project" value="InterPro"/>
</dbReference>
<dbReference type="PANTHER" id="PTHR10644">
    <property type="entry name" value="DNA REPAIR/RNA PROCESSING CPSF FAMILY"/>
    <property type="match status" value="1"/>
</dbReference>
<evidence type="ECO:0000256" key="1">
    <source>
        <dbReference type="ARBA" id="ARBA00004123"/>
    </source>
</evidence>
<feature type="compositionally biased region" description="Acidic residues" evidence="3">
    <location>
        <begin position="473"/>
        <end position="491"/>
    </location>
</feature>
<sequence length="1516" mass="165378">MQCYTELTPPTAVTHSLALPFLSASANNLVVAKTSLLQIFSLKSVVTHANDSPSRIAQNASQNQREDANGPDSSLPHSATVKGDRQHTTKLVLVAQFELAGTITSLARVKILRSKSGGEALLVALRDAKLSLVEWDPERYSISTISIHYYESEDILSSPCEPDLGSCVNYLSVDPSSRCAALKFGVRHLAIIPFHQVGDDLVIDDYDSELDGERPDRKQSTSKAAAEGGPDEKTPYAASFVLSLLALDPSLSHPIHLSFLYEYRDPTFGILYSQGATSSGLLHERRDNVSYAVYTLDLEQRASTTLSSVNNLPYDLFAVVPLSRLVGGALLVGGNEMIHVDQSGKTNGVAVNDFAKQSTALAMLDQSDLNMRLEDCVVKQLGHDNSDLLIILSTGELAILSFKIDGRSVSGLSIRRVQPTDGGNAIHTSPSCASIVGRSRMFVGSEDSSSLVLGWSRKSERLKRKPSRTQMDIDGDEDEVDVDEEEIDEDEDDLYAETKPETKRQEQTLLVSDADAEEDYTFRLHDSMFNSGPMTGIAIRHSLATDTNLALRAQSNTELLIASGRGRAGGLTTFQRRVTTTQVDQPKIQNVHGVWSICTKRSQEDGRGVRHDKYIIASVTNDTGDEKSAVYSISPYDGGIVEILETDFDADTGATIDVGTLNGGTKMVQVLQTELRSYDQGESDFIFSRLDFSIIAGRRGNSWWPGSHTTVLDGAHHTDGDHYVQAMASRRRHAKCVVANMVLHMSIMSDSINTIYISATISPLYPPCLQCYIDMCPGTFVLIKQLTISDLGLAQIYPLTDEESDTGPKAISASFADPYVLLIRDDSSAVVLTADENGDLDEVSQSEAFKAVKWLSGSLYEDSNDILRLEYPEESEDEAGNVLMFLLNAKGGLQVYRLPNLNKPVYLAEGLSFLPPFLSPEFSGRRSSAKEALTEILVAELGDSTHKSPYMILRSANEDLIIYQPYQSPIEGSKDTSLRFLKIPNPHLPRTPKEDPADVEEREQERRQPLRSLHDISGYSAVFMPGQSPCFIIKSASSPPGVIDMCDGSVKSLTQLHSSTCQKGFLYIDGEGITRAAQLSSQSRYETGWVTKRVPLGEEIHALAYHEEMDAYVLGTCTIVDFKLPEDEFHSHWTAEETTFLPQAEQGSIKLLDRKTSLIIDHHSLSPSEVVTCVQTLSLEVSEHTHERQNLVCVGTALLRGPDLPSLGNIYIFAVIPVVPEPDHPETGRALKLIAKEEVKGAVTSVSGIGTQGFLLVAQGQKCMVRGLKEDGSLLPVAFLDMQCYVSVVRDLEGTGLCLMGDAVKGVWFCGYTEDPYQLRLFGKSPHAIEVITASFLPSDKQLYIAVADADCNIHILQFDPEHPKSLSGHLLLHHTTFHTSHYPSTMTLLPSPSPSPSPSATAPVSGPILITTQSGSLALLSPLSPSAHRTLSSLQSHLQNTLPHALGLNPRSYRLPSSGSLGMDGGMGRGGVVDGNVCKRWMEGGSWRRWGGDGAEEGEEGVRRLLREVAGVGIL</sequence>
<comment type="subcellular location">
    <subcellularLocation>
        <location evidence="1">Nucleus</location>
    </subcellularLocation>
</comment>
<evidence type="ECO:0000259" key="5">
    <source>
        <dbReference type="Pfam" id="PF10433"/>
    </source>
</evidence>
<dbReference type="Proteomes" id="UP000578531">
    <property type="component" value="Unassembled WGS sequence"/>
</dbReference>
<evidence type="ECO:0000259" key="6">
    <source>
        <dbReference type="Pfam" id="PF23726"/>
    </source>
</evidence>
<dbReference type="Pfam" id="PF03178">
    <property type="entry name" value="CPSF_A"/>
    <property type="match status" value="1"/>
</dbReference>
<reference evidence="7 8" key="1">
    <citation type="journal article" date="2020" name="Genomics">
        <title>Complete, high-quality genomes from long-read metagenomic sequencing of two wolf lichen thalli reveals enigmatic genome architecture.</title>
        <authorList>
            <person name="McKenzie S.K."/>
            <person name="Walston R.F."/>
            <person name="Allen J.L."/>
        </authorList>
    </citation>
    <scope>NUCLEOTIDE SEQUENCE [LARGE SCALE GENOMIC DNA]</scope>
    <source>
        <strain evidence="7">WasteWater2</strain>
    </source>
</reference>
<dbReference type="GO" id="GO:0005634">
    <property type="term" value="C:nucleus"/>
    <property type="evidence" value="ECO:0007669"/>
    <property type="project" value="UniProtKB-SubCell"/>
</dbReference>
<evidence type="ECO:0000313" key="8">
    <source>
        <dbReference type="Proteomes" id="UP000578531"/>
    </source>
</evidence>
<keyword evidence="8" id="KW-1185">Reference proteome</keyword>
<feature type="region of interest" description="Disordered" evidence="3">
    <location>
        <begin position="463"/>
        <end position="491"/>
    </location>
</feature>
<dbReference type="InterPro" id="IPR050358">
    <property type="entry name" value="RSE1/DDB1/CFT1"/>
</dbReference>
<dbReference type="FunFam" id="2.130.10.10:FF:000625">
    <property type="entry name" value="mRNA cleavage and polyadenylation factor subunit"/>
    <property type="match status" value="1"/>
</dbReference>
<dbReference type="InterPro" id="IPR004871">
    <property type="entry name" value="RSE1/DDB1/CPSF1_C"/>
</dbReference>
<dbReference type="Pfam" id="PF23726">
    <property type="entry name" value="Beta-prop_RSE1_2nd"/>
    <property type="match status" value="2"/>
</dbReference>
<feature type="domain" description="RSE1/DDB1/CPSF1 first beta-propeller" evidence="5">
    <location>
        <begin position="88"/>
        <end position="459"/>
    </location>
</feature>
<accession>A0A8H6L2U5</accession>
<keyword evidence="2" id="KW-0539">Nucleus</keyword>
<feature type="compositionally biased region" description="Polar residues" evidence="3">
    <location>
        <begin position="52"/>
        <end position="63"/>
    </location>
</feature>